<proteinExistence type="predicted"/>
<organism evidence="2 3">
    <name type="scientific">Ziziphus jujuba var. spinosa</name>
    <dbReference type="NCBI Taxonomy" id="714518"/>
    <lineage>
        <taxon>Eukaryota</taxon>
        <taxon>Viridiplantae</taxon>
        <taxon>Streptophyta</taxon>
        <taxon>Embryophyta</taxon>
        <taxon>Tracheophyta</taxon>
        <taxon>Spermatophyta</taxon>
        <taxon>Magnoliopsida</taxon>
        <taxon>eudicotyledons</taxon>
        <taxon>Gunneridae</taxon>
        <taxon>Pentapetalae</taxon>
        <taxon>rosids</taxon>
        <taxon>fabids</taxon>
        <taxon>Rosales</taxon>
        <taxon>Rhamnaceae</taxon>
        <taxon>Paliureae</taxon>
        <taxon>Ziziphus</taxon>
    </lineage>
</organism>
<feature type="compositionally biased region" description="Polar residues" evidence="1">
    <location>
        <begin position="47"/>
        <end position="61"/>
    </location>
</feature>
<sequence>MERMKPGSCEVLISKLLQRLSSSKESSLIDLNDLAPHLFAKDKTASEETQNVNVEANNKKNQPNKEFPSNTNLSPLARFLLSRLVKWFLVMEKNALVMIEEKTLKIWVWVAVMVVVLTL</sequence>
<evidence type="ECO:0000313" key="2">
    <source>
        <dbReference type="EMBL" id="KAH7546505.1"/>
    </source>
</evidence>
<dbReference type="Proteomes" id="UP000813462">
    <property type="component" value="Unassembled WGS sequence"/>
</dbReference>
<dbReference type="EMBL" id="JAEACU010000001">
    <property type="protein sequence ID" value="KAH7546505.1"/>
    <property type="molecule type" value="Genomic_DNA"/>
</dbReference>
<feature type="region of interest" description="Disordered" evidence="1">
    <location>
        <begin position="44"/>
        <end position="71"/>
    </location>
</feature>
<dbReference type="AlphaFoldDB" id="A0A978W3H1"/>
<comment type="caution">
    <text evidence="2">The sequence shown here is derived from an EMBL/GenBank/DDBJ whole genome shotgun (WGS) entry which is preliminary data.</text>
</comment>
<evidence type="ECO:0000256" key="1">
    <source>
        <dbReference type="SAM" id="MobiDB-lite"/>
    </source>
</evidence>
<evidence type="ECO:0000313" key="3">
    <source>
        <dbReference type="Proteomes" id="UP000813462"/>
    </source>
</evidence>
<gene>
    <name evidence="2" type="ORF">FEM48_Zijuj01G0207900</name>
</gene>
<protein>
    <submittedName>
        <fullName evidence="2">Uncharacterized protein</fullName>
    </submittedName>
</protein>
<reference evidence="2" key="1">
    <citation type="journal article" date="2021" name="Front. Plant Sci.">
        <title>Chromosome-Scale Genome Assembly for Chinese Sour Jujube and Insights Into Its Genome Evolution and Domestication Signature.</title>
        <authorList>
            <person name="Shen L.-Y."/>
            <person name="Luo H."/>
            <person name="Wang X.-L."/>
            <person name="Wang X.-M."/>
            <person name="Qiu X.-J."/>
            <person name="Liu H."/>
            <person name="Zhou S.-S."/>
            <person name="Jia K.-H."/>
            <person name="Nie S."/>
            <person name="Bao Y.-T."/>
            <person name="Zhang R.-G."/>
            <person name="Yun Q.-Z."/>
            <person name="Chai Y.-H."/>
            <person name="Lu J.-Y."/>
            <person name="Li Y."/>
            <person name="Zhao S.-W."/>
            <person name="Mao J.-F."/>
            <person name="Jia S.-G."/>
            <person name="Mao Y.-M."/>
        </authorList>
    </citation>
    <scope>NUCLEOTIDE SEQUENCE</scope>
    <source>
        <strain evidence="2">AT0</strain>
        <tissue evidence="2">Leaf</tissue>
    </source>
</reference>
<name>A0A978W3H1_ZIZJJ</name>
<accession>A0A978W3H1</accession>